<dbReference type="Pfam" id="PF07475">
    <property type="entry name" value="Hpr_kinase_C"/>
    <property type="match status" value="1"/>
</dbReference>
<dbReference type="CDD" id="cd01918">
    <property type="entry name" value="HprK_C"/>
    <property type="match status" value="1"/>
</dbReference>
<gene>
    <name evidence="2" type="ORF">C7I85_07535</name>
</gene>
<name>A0A2P7SI62_9HYPH</name>
<dbReference type="RefSeq" id="WP_106723346.1">
    <property type="nucleotide sequence ID" value="NZ_PXYL01000003.1"/>
</dbReference>
<feature type="domain" description="HPr kinase/phosphorylase C-terminal" evidence="1">
    <location>
        <begin position="5"/>
        <end position="81"/>
    </location>
</feature>
<evidence type="ECO:0000259" key="1">
    <source>
        <dbReference type="Pfam" id="PF07475"/>
    </source>
</evidence>
<dbReference type="EMBL" id="PXYL01000003">
    <property type="protein sequence ID" value="PSJ62167.1"/>
    <property type="molecule type" value="Genomic_DNA"/>
</dbReference>
<dbReference type="GO" id="GO:0006109">
    <property type="term" value="P:regulation of carbohydrate metabolic process"/>
    <property type="evidence" value="ECO:0007669"/>
    <property type="project" value="InterPro"/>
</dbReference>
<dbReference type="GO" id="GO:0000155">
    <property type="term" value="F:phosphorelay sensor kinase activity"/>
    <property type="evidence" value="ECO:0007669"/>
    <property type="project" value="InterPro"/>
</dbReference>
<dbReference type="Gene3D" id="3.40.50.300">
    <property type="entry name" value="P-loop containing nucleotide triphosphate hydrolases"/>
    <property type="match status" value="1"/>
</dbReference>
<keyword evidence="2" id="KW-0418">Kinase</keyword>
<organism evidence="2 3">
    <name type="scientific">Pseudaminobacter soli</name>
    <name type="common">ex Li et al. 2025</name>
    <dbReference type="NCBI Taxonomy" id="1295366"/>
    <lineage>
        <taxon>Bacteria</taxon>
        <taxon>Pseudomonadati</taxon>
        <taxon>Pseudomonadota</taxon>
        <taxon>Alphaproteobacteria</taxon>
        <taxon>Hyphomicrobiales</taxon>
        <taxon>Phyllobacteriaceae</taxon>
        <taxon>Pseudaminobacter</taxon>
    </lineage>
</organism>
<proteinExistence type="predicted"/>
<evidence type="ECO:0000313" key="2">
    <source>
        <dbReference type="EMBL" id="PSJ62167.1"/>
    </source>
</evidence>
<keyword evidence="3" id="KW-1185">Reference proteome</keyword>
<comment type="caution">
    <text evidence="2">The sequence shown here is derived from an EMBL/GenBank/DDBJ whole genome shotgun (WGS) entry which is preliminary data.</text>
</comment>
<dbReference type="SUPFAM" id="SSF53795">
    <property type="entry name" value="PEP carboxykinase-like"/>
    <property type="match status" value="1"/>
</dbReference>
<protein>
    <submittedName>
        <fullName evidence="2">Serine kinase</fullName>
    </submittedName>
</protein>
<keyword evidence="2" id="KW-0808">Transferase</keyword>
<accession>A0A2P7SI62</accession>
<reference evidence="2 3" key="1">
    <citation type="submission" date="2018-03" db="EMBL/GenBank/DDBJ databases">
        <title>The draft genome of Mesorhizobium soli JCM 19897.</title>
        <authorList>
            <person name="Li L."/>
            <person name="Liu L."/>
            <person name="Liang L."/>
            <person name="Wang T."/>
            <person name="Zhang X."/>
        </authorList>
    </citation>
    <scope>NUCLEOTIDE SEQUENCE [LARGE SCALE GENOMIC DNA]</scope>
    <source>
        <strain evidence="2 3">JCM 19897</strain>
    </source>
</reference>
<dbReference type="AlphaFoldDB" id="A0A2P7SI62"/>
<dbReference type="InterPro" id="IPR011104">
    <property type="entry name" value="Hpr_kin/Pase_C"/>
</dbReference>
<dbReference type="InterPro" id="IPR027417">
    <property type="entry name" value="P-loop_NTPase"/>
</dbReference>
<sequence length="148" mass="15347">MAAPNLHGTALVIGDRGLLILGPSGSGKSTLALALLSRFGGEGRLARLVADDQVLVSVRNGRLLCRAPATISGLAEVHGVGPSKVAFEPAAVIDLAVRCMPKHEVERLPDEAFENVAGCSLPLLAVREREVEPALAAIATRLSLPPFG</sequence>
<evidence type="ECO:0000313" key="3">
    <source>
        <dbReference type="Proteomes" id="UP000240653"/>
    </source>
</evidence>
<dbReference type="GO" id="GO:0005524">
    <property type="term" value="F:ATP binding"/>
    <property type="evidence" value="ECO:0007669"/>
    <property type="project" value="InterPro"/>
</dbReference>
<dbReference type="OrthoDB" id="8326226at2"/>
<dbReference type="Proteomes" id="UP000240653">
    <property type="component" value="Unassembled WGS sequence"/>
</dbReference>